<feature type="non-terminal residue" evidence="2">
    <location>
        <position position="1"/>
    </location>
</feature>
<feature type="compositionally biased region" description="Basic and acidic residues" evidence="1">
    <location>
        <begin position="62"/>
        <end position="71"/>
    </location>
</feature>
<dbReference type="AlphaFoldDB" id="A0A6J4R4R6"/>
<protein>
    <submittedName>
        <fullName evidence="2">Deoxycytidine triphosphate deaminase (DUMP-forming)</fullName>
        <ecNumber evidence="2">3.5.4.30</ecNumber>
    </submittedName>
</protein>
<feature type="region of interest" description="Disordered" evidence="1">
    <location>
        <begin position="1"/>
        <end position="192"/>
    </location>
</feature>
<sequence>DADLRPLRRHDPRACRCRPHPDRPVGCRPRPAGFRRPAPGRLVPGVPQPPDDGDRPAPAADQPHRGGDRRRGGGLRHPSRRVLPRPHARVGGAARRHRRAHRGQVEPRAPRPDRPRHRRLLRPGLARDADARAQQPHASPDQALPRPAHRPAVVHDARSRGRAPIRLLRAGVALPGPGGGHGISLRRAPDRV</sequence>
<organism evidence="2">
    <name type="scientific">uncultured Solirubrobacteraceae bacterium</name>
    <dbReference type="NCBI Taxonomy" id="1162706"/>
    <lineage>
        <taxon>Bacteria</taxon>
        <taxon>Bacillati</taxon>
        <taxon>Actinomycetota</taxon>
        <taxon>Thermoleophilia</taxon>
        <taxon>Solirubrobacterales</taxon>
        <taxon>Solirubrobacteraceae</taxon>
        <taxon>environmental samples</taxon>
    </lineage>
</organism>
<feature type="compositionally biased region" description="Basic residues" evidence="1">
    <location>
        <begin position="7"/>
        <end position="18"/>
    </location>
</feature>
<proteinExistence type="predicted"/>
<evidence type="ECO:0000256" key="1">
    <source>
        <dbReference type="SAM" id="MobiDB-lite"/>
    </source>
</evidence>
<gene>
    <name evidence="2" type="ORF">AVDCRST_MAG38-525</name>
</gene>
<keyword evidence="2" id="KW-0378">Hydrolase</keyword>
<name>A0A6J4R4R6_9ACTN</name>
<dbReference type="EMBL" id="CADCVJ010000031">
    <property type="protein sequence ID" value="CAA9464165.1"/>
    <property type="molecule type" value="Genomic_DNA"/>
</dbReference>
<dbReference type="GO" id="GO:0033973">
    <property type="term" value="F:dCTP deaminase (dUMP-forming) activity"/>
    <property type="evidence" value="ECO:0007669"/>
    <property type="project" value="UniProtKB-EC"/>
</dbReference>
<feature type="compositionally biased region" description="Low complexity" evidence="1">
    <location>
        <begin position="28"/>
        <end position="45"/>
    </location>
</feature>
<feature type="compositionally biased region" description="Basic residues" evidence="1">
    <location>
        <begin position="72"/>
        <end position="102"/>
    </location>
</feature>
<dbReference type="EC" id="3.5.4.30" evidence="2"/>
<accession>A0A6J4R4R6</accession>
<evidence type="ECO:0000313" key="2">
    <source>
        <dbReference type="EMBL" id="CAA9464165.1"/>
    </source>
</evidence>
<feature type="non-terminal residue" evidence="2">
    <location>
        <position position="192"/>
    </location>
</feature>
<feature type="compositionally biased region" description="Basic and acidic residues" evidence="1">
    <location>
        <begin position="103"/>
        <end position="113"/>
    </location>
</feature>
<reference evidence="2" key="1">
    <citation type="submission" date="2020-02" db="EMBL/GenBank/DDBJ databases">
        <authorList>
            <person name="Meier V. D."/>
        </authorList>
    </citation>
    <scope>NUCLEOTIDE SEQUENCE</scope>
    <source>
        <strain evidence="2">AVDCRST_MAG38</strain>
    </source>
</reference>